<keyword evidence="1" id="KW-0677">Repeat</keyword>
<dbReference type="InterPro" id="IPR056884">
    <property type="entry name" value="NPHP3-like_N"/>
</dbReference>
<dbReference type="Proteomes" id="UP001153618">
    <property type="component" value="Unassembled WGS sequence"/>
</dbReference>
<dbReference type="PANTHER" id="PTHR10039">
    <property type="entry name" value="AMELOGENIN"/>
    <property type="match status" value="1"/>
</dbReference>
<proteinExistence type="predicted"/>
<keyword evidence="4" id="KW-1185">Reference proteome</keyword>
<feature type="domain" description="Nephrocystin 3-like N-terminal" evidence="2">
    <location>
        <begin position="2"/>
        <end position="141"/>
    </location>
</feature>
<protein>
    <recommendedName>
        <fullName evidence="2">Nephrocystin 3-like N-terminal domain-containing protein</fullName>
    </recommendedName>
</protein>
<gene>
    <name evidence="3" type="ORF">POLS_LOCUS8658</name>
</gene>
<dbReference type="AlphaFoldDB" id="A0A9W4I9B6"/>
<reference evidence="3" key="1">
    <citation type="submission" date="2021-07" db="EMBL/GenBank/DDBJ databases">
        <authorList>
            <person name="Branca A.L. A."/>
        </authorList>
    </citation>
    <scope>NUCLEOTIDE SEQUENCE</scope>
</reference>
<evidence type="ECO:0000313" key="3">
    <source>
        <dbReference type="EMBL" id="CAG8246105.1"/>
    </source>
</evidence>
<evidence type="ECO:0000313" key="4">
    <source>
        <dbReference type="Proteomes" id="UP001153618"/>
    </source>
</evidence>
<dbReference type="OrthoDB" id="674604at2759"/>
<evidence type="ECO:0000259" key="2">
    <source>
        <dbReference type="Pfam" id="PF24883"/>
    </source>
</evidence>
<comment type="caution">
    <text evidence="3">The sequence shown here is derived from an EMBL/GenBank/DDBJ whole genome shotgun (WGS) entry which is preliminary data.</text>
</comment>
<dbReference type="Gene3D" id="3.40.50.300">
    <property type="entry name" value="P-loop containing nucleotide triphosphate hydrolases"/>
    <property type="match status" value="1"/>
</dbReference>
<dbReference type="SUPFAM" id="SSF52540">
    <property type="entry name" value="P-loop containing nucleoside triphosphate hydrolases"/>
    <property type="match status" value="1"/>
</dbReference>
<evidence type="ECO:0000256" key="1">
    <source>
        <dbReference type="ARBA" id="ARBA00022737"/>
    </source>
</evidence>
<accession>A0A9W4I9B6</accession>
<name>A0A9W4I9B6_PENOL</name>
<sequence>MAGTGKSTIALTIARELNENQRLGASFFFSRGEGYLSSTAKFVVTIAAQIAKLCPAINKFIEDSVSEHPRLESLGLYDQWDRLVLQPLLRMPADAFPKTLIIVIDALDECDDADNISALIHCLGTLGSNGLIGVRIFVTSRPGKVLQDAFDDTFSGEISRGLITHDIDQSIINDDLTIFYRTKLPYVTKQHFQSDVNIRLFVEQSQGLFIHAATVCRFVEDGAGAPTQRIAMLLEQPVKPLKSDLQLDKMYATVLQHSFLNSDEVKEAAQIRELFKRIVGSIMVLFDSLSACDLSKLIDQPTGKILSLLGCLNSVVDVSSGEGNVIRLLHPSFRDFVLDPMRCLDSSFFVDAPQAHGELLGSCLRVMSTHLHRNMGNLTSPGDRSYDVPESVIDQRIPNHVQYACRYWVHHLQRSSLNPRDFPGITEFFKSQFLFWLETLALLGQLSDGISMIAVLQKLLDPQISLSLSQDA</sequence>
<organism evidence="3 4">
    <name type="scientific">Penicillium olsonii</name>
    <dbReference type="NCBI Taxonomy" id="99116"/>
    <lineage>
        <taxon>Eukaryota</taxon>
        <taxon>Fungi</taxon>
        <taxon>Dikarya</taxon>
        <taxon>Ascomycota</taxon>
        <taxon>Pezizomycotina</taxon>
        <taxon>Eurotiomycetes</taxon>
        <taxon>Eurotiomycetidae</taxon>
        <taxon>Eurotiales</taxon>
        <taxon>Aspergillaceae</taxon>
        <taxon>Penicillium</taxon>
    </lineage>
</organism>
<dbReference type="InterPro" id="IPR027417">
    <property type="entry name" value="P-loop_NTPase"/>
</dbReference>
<dbReference type="EMBL" id="CAJVOS010000071">
    <property type="protein sequence ID" value="CAG8246105.1"/>
    <property type="molecule type" value="Genomic_DNA"/>
</dbReference>
<dbReference type="Pfam" id="PF24883">
    <property type="entry name" value="NPHP3_N"/>
    <property type="match status" value="1"/>
</dbReference>